<accession>A0A1Y2IL11</accession>
<dbReference type="GO" id="GO:0004674">
    <property type="term" value="F:protein serine/threonine kinase activity"/>
    <property type="evidence" value="ECO:0007669"/>
    <property type="project" value="TreeGrafter"/>
</dbReference>
<dbReference type="OrthoDB" id="5987198at2759"/>
<dbReference type="STRING" id="1353009.A0A1Y2IL11"/>
<feature type="domain" description="Protein kinase" evidence="3">
    <location>
        <begin position="385"/>
        <end position="671"/>
    </location>
</feature>
<dbReference type="AlphaFoldDB" id="A0A1Y2IL11"/>
<name>A0A1Y2IL11_TRAC3</name>
<proteinExistence type="predicted"/>
<dbReference type="PROSITE" id="PS50011">
    <property type="entry name" value="PROTEIN_KINASE_DOM"/>
    <property type="match status" value="2"/>
</dbReference>
<dbReference type="EMBL" id="KZ084109">
    <property type="protein sequence ID" value="OSD01826.1"/>
    <property type="molecule type" value="Genomic_DNA"/>
</dbReference>
<organism evidence="4 5">
    <name type="scientific">Trametes coccinea (strain BRFM310)</name>
    <name type="common">Pycnoporus coccineus</name>
    <dbReference type="NCBI Taxonomy" id="1353009"/>
    <lineage>
        <taxon>Eukaryota</taxon>
        <taxon>Fungi</taxon>
        <taxon>Dikarya</taxon>
        <taxon>Basidiomycota</taxon>
        <taxon>Agaricomycotina</taxon>
        <taxon>Agaricomycetes</taxon>
        <taxon>Polyporales</taxon>
        <taxon>Polyporaceae</taxon>
        <taxon>Trametes</taxon>
    </lineage>
</organism>
<keyword evidence="5" id="KW-1185">Reference proteome</keyword>
<evidence type="ECO:0000313" key="4">
    <source>
        <dbReference type="EMBL" id="OSD01826.1"/>
    </source>
</evidence>
<dbReference type="GO" id="GO:0035556">
    <property type="term" value="P:intracellular signal transduction"/>
    <property type="evidence" value="ECO:0007669"/>
    <property type="project" value="TreeGrafter"/>
</dbReference>
<gene>
    <name evidence="4" type="ORF">PYCCODRAFT_1368779</name>
</gene>
<dbReference type="GO" id="GO:0005737">
    <property type="term" value="C:cytoplasm"/>
    <property type="evidence" value="ECO:0007669"/>
    <property type="project" value="TreeGrafter"/>
</dbReference>
<reference evidence="4 5" key="1">
    <citation type="journal article" date="2015" name="Biotechnol. Biofuels">
        <title>Enhanced degradation of softwood versus hardwood by the white-rot fungus Pycnoporus coccineus.</title>
        <authorList>
            <person name="Couturier M."/>
            <person name="Navarro D."/>
            <person name="Chevret D."/>
            <person name="Henrissat B."/>
            <person name="Piumi F."/>
            <person name="Ruiz-Duenas F.J."/>
            <person name="Martinez A.T."/>
            <person name="Grigoriev I.V."/>
            <person name="Riley R."/>
            <person name="Lipzen A."/>
            <person name="Berrin J.G."/>
            <person name="Master E.R."/>
            <person name="Rosso M.N."/>
        </authorList>
    </citation>
    <scope>NUCLEOTIDE SEQUENCE [LARGE SCALE GENOMIC DNA]</scope>
    <source>
        <strain evidence="4 5">BRFM310</strain>
    </source>
</reference>
<dbReference type="PANTHER" id="PTHR24346">
    <property type="entry name" value="MAP/MICROTUBULE AFFINITY-REGULATING KINASE"/>
    <property type="match status" value="1"/>
</dbReference>
<protein>
    <recommendedName>
        <fullName evidence="3">Protein kinase domain-containing protein</fullName>
    </recommendedName>
</protein>
<sequence>MTSTSSFSRPERDIFAELSREECAWRDRCEHLEARGYLLRPRFRPGWIPSWRGKPRVAVLDAEDAWALPFRTSVTDATRKSDGALLYLKSIRTDSEEFRILSYFSSDELRRDPRNHCVPLLDAFEDPLDAERSIIVMPFLRYINDPPFETIDDVLEAIDQILEGLLFIHDHGVAHRDCAFRNVMMDASALFPEGFHPAAEWLSPDGSKAVTVLSRAAVPVRYYIIDFGISTWFTSDAPRLVVGEDGLDQEPPELSKTTPYDPFKLDVFLIGNLIRHRIYEAYSNLPMLESLVNRMVDRDPSQRPTVAEAYREFKTIPQLDFIAFRLDMASEDNSDHTDIFSHLLVEEVVWRERQEALESRGYMLRPRLRPGWKPSWRGKPAGAVFEAEDGIPLPFRANVVDATRISDGTLVYLKRVRSDSHELEILSFLTSEDMLRDPRNHCIPLLDVFPDPIDSGMKIMVMPFMRYINSPPFETIEDVLDCLDQVLEGLVFIHDHGVAHRDCAYKNVMMDASALFPQGFHPDMDYKLPDMSGPAPVLSRSDAPVRYYLIDFGISTRFTPDMPRLVVGRDGLDQEPPELSATVPYDPFKLDVFLIGNLIRRRIYEKYSSLRVLEPLMNRMVDADPAKRPTAAEAHRELKSIRRNTPTLYRYWHLQPRDSNPIAKALRHVYSLFYAIYRSIF</sequence>
<feature type="domain" description="Protein kinase" evidence="3">
    <location>
        <begin position="60"/>
        <end position="363"/>
    </location>
</feature>
<evidence type="ECO:0000256" key="1">
    <source>
        <dbReference type="ARBA" id="ARBA00022741"/>
    </source>
</evidence>
<keyword evidence="2" id="KW-0067">ATP-binding</keyword>
<dbReference type="SMART" id="SM00220">
    <property type="entry name" value="S_TKc"/>
    <property type="match status" value="1"/>
</dbReference>
<dbReference type="InterPro" id="IPR011009">
    <property type="entry name" value="Kinase-like_dom_sf"/>
</dbReference>
<dbReference type="GO" id="GO:0005524">
    <property type="term" value="F:ATP binding"/>
    <property type="evidence" value="ECO:0007669"/>
    <property type="project" value="UniProtKB-KW"/>
</dbReference>
<evidence type="ECO:0000256" key="2">
    <source>
        <dbReference type="ARBA" id="ARBA00022840"/>
    </source>
</evidence>
<evidence type="ECO:0000259" key="3">
    <source>
        <dbReference type="PROSITE" id="PS50011"/>
    </source>
</evidence>
<dbReference type="InterPro" id="IPR000719">
    <property type="entry name" value="Prot_kinase_dom"/>
</dbReference>
<dbReference type="Gene3D" id="1.10.510.10">
    <property type="entry name" value="Transferase(Phosphotransferase) domain 1"/>
    <property type="match status" value="2"/>
</dbReference>
<dbReference type="PANTHER" id="PTHR24346:SF30">
    <property type="entry name" value="MATERNAL EMBRYONIC LEUCINE ZIPPER KINASE"/>
    <property type="match status" value="1"/>
</dbReference>
<evidence type="ECO:0000313" key="5">
    <source>
        <dbReference type="Proteomes" id="UP000193067"/>
    </source>
</evidence>
<dbReference type="Proteomes" id="UP000193067">
    <property type="component" value="Unassembled WGS sequence"/>
</dbReference>
<dbReference type="SUPFAM" id="SSF56112">
    <property type="entry name" value="Protein kinase-like (PK-like)"/>
    <property type="match status" value="2"/>
</dbReference>
<keyword evidence="1" id="KW-0547">Nucleotide-binding</keyword>